<feature type="domain" description="Protein kinase" evidence="8">
    <location>
        <begin position="25"/>
        <end position="285"/>
    </location>
</feature>
<organism evidence="9 10">
    <name type="scientific">Actinomadura miaoliensis</name>
    <dbReference type="NCBI Taxonomy" id="430685"/>
    <lineage>
        <taxon>Bacteria</taxon>
        <taxon>Bacillati</taxon>
        <taxon>Actinomycetota</taxon>
        <taxon>Actinomycetes</taxon>
        <taxon>Streptosporangiales</taxon>
        <taxon>Thermomonosporaceae</taxon>
        <taxon>Actinomadura</taxon>
    </lineage>
</organism>
<dbReference type="InterPro" id="IPR000719">
    <property type="entry name" value="Prot_kinase_dom"/>
</dbReference>
<evidence type="ECO:0000256" key="2">
    <source>
        <dbReference type="ARBA" id="ARBA00022741"/>
    </source>
</evidence>
<name>A0ABP7W9H9_9ACTN</name>
<keyword evidence="7" id="KW-0472">Membrane</keyword>
<keyword evidence="4 5" id="KW-0067">ATP-binding</keyword>
<accession>A0ABP7W9H9</accession>
<evidence type="ECO:0000256" key="7">
    <source>
        <dbReference type="SAM" id="Phobius"/>
    </source>
</evidence>
<proteinExistence type="predicted"/>
<protein>
    <recommendedName>
        <fullName evidence="8">Protein kinase domain-containing protein</fullName>
    </recommendedName>
</protein>
<evidence type="ECO:0000256" key="5">
    <source>
        <dbReference type="PROSITE-ProRule" id="PRU10141"/>
    </source>
</evidence>
<dbReference type="PROSITE" id="PS00107">
    <property type="entry name" value="PROTEIN_KINASE_ATP"/>
    <property type="match status" value="1"/>
</dbReference>
<dbReference type="Pfam" id="PF00069">
    <property type="entry name" value="Pkinase"/>
    <property type="match status" value="1"/>
</dbReference>
<dbReference type="SMART" id="SM00220">
    <property type="entry name" value="S_TKc"/>
    <property type="match status" value="1"/>
</dbReference>
<evidence type="ECO:0000256" key="4">
    <source>
        <dbReference type="ARBA" id="ARBA00022840"/>
    </source>
</evidence>
<dbReference type="Gene3D" id="3.30.200.20">
    <property type="entry name" value="Phosphorylase Kinase, domain 1"/>
    <property type="match status" value="1"/>
</dbReference>
<dbReference type="EMBL" id="BAAAZG010000036">
    <property type="protein sequence ID" value="GAA4084153.1"/>
    <property type="molecule type" value="Genomic_DNA"/>
</dbReference>
<evidence type="ECO:0000259" key="8">
    <source>
        <dbReference type="PROSITE" id="PS50011"/>
    </source>
</evidence>
<keyword evidence="10" id="KW-1185">Reference proteome</keyword>
<keyword evidence="2 5" id="KW-0547">Nucleotide-binding</keyword>
<feature type="binding site" evidence="5">
    <location>
        <position position="53"/>
    </location>
    <ligand>
        <name>ATP</name>
        <dbReference type="ChEBI" id="CHEBI:30616"/>
    </ligand>
</feature>
<reference evidence="10" key="1">
    <citation type="journal article" date="2019" name="Int. J. Syst. Evol. Microbiol.">
        <title>The Global Catalogue of Microorganisms (GCM) 10K type strain sequencing project: providing services to taxonomists for standard genome sequencing and annotation.</title>
        <authorList>
            <consortium name="The Broad Institute Genomics Platform"/>
            <consortium name="The Broad Institute Genome Sequencing Center for Infectious Disease"/>
            <person name="Wu L."/>
            <person name="Ma J."/>
        </authorList>
    </citation>
    <scope>NUCLEOTIDE SEQUENCE [LARGE SCALE GENOMIC DNA]</scope>
    <source>
        <strain evidence="10">JCM 16702</strain>
    </source>
</reference>
<dbReference type="PANTHER" id="PTHR43289">
    <property type="entry name" value="MITOGEN-ACTIVATED PROTEIN KINASE KINASE KINASE 20-RELATED"/>
    <property type="match status" value="1"/>
</dbReference>
<dbReference type="InterPro" id="IPR008271">
    <property type="entry name" value="Ser/Thr_kinase_AS"/>
</dbReference>
<dbReference type="PROSITE" id="PS50011">
    <property type="entry name" value="PROTEIN_KINASE_DOM"/>
    <property type="match status" value="1"/>
</dbReference>
<keyword evidence="3" id="KW-0418">Kinase</keyword>
<dbReference type="InterPro" id="IPR017441">
    <property type="entry name" value="Protein_kinase_ATP_BS"/>
</dbReference>
<feature type="region of interest" description="Disordered" evidence="6">
    <location>
        <begin position="297"/>
        <end position="334"/>
    </location>
</feature>
<feature type="transmembrane region" description="Helical" evidence="7">
    <location>
        <begin position="346"/>
        <end position="366"/>
    </location>
</feature>
<dbReference type="PROSITE" id="PS00108">
    <property type="entry name" value="PROTEIN_KINASE_ST"/>
    <property type="match status" value="1"/>
</dbReference>
<feature type="transmembrane region" description="Helical" evidence="7">
    <location>
        <begin position="378"/>
        <end position="396"/>
    </location>
</feature>
<evidence type="ECO:0000256" key="3">
    <source>
        <dbReference type="ARBA" id="ARBA00022777"/>
    </source>
</evidence>
<evidence type="ECO:0000256" key="6">
    <source>
        <dbReference type="SAM" id="MobiDB-lite"/>
    </source>
</evidence>
<dbReference type="SUPFAM" id="SSF56112">
    <property type="entry name" value="Protein kinase-like (PK-like)"/>
    <property type="match status" value="1"/>
</dbReference>
<keyword evidence="7" id="KW-1133">Transmembrane helix</keyword>
<dbReference type="Proteomes" id="UP001500683">
    <property type="component" value="Unassembled WGS sequence"/>
</dbReference>
<sequence>MIIGTDGSRVMQPLAAQDPRSIGRYRLQARLGAGGMGRVYLGHSPGGRAVAVKVVHPDLAADPQFRRRFAAEVQAARTVGGFHTTPVVDADPDADPPWLVTAYIAGPSLAEVLSVHGPLPEPTVRRLGAGLAEALEAIHAAGLVHRDLKPSNILLADDGPRVIDFGIARALDATALTRPGAVPGTPGYLAPEQLTDGPAGPPADVFALGTVLCHAAGVQPFGDGPVHALLYRTVHQEPVLDGVPASLRDVVAACLAKDPDHRPTAAQLLGRLSTAPPAETPTAWLPGPIRTMVTERITPVPPSDEPAGTRQITEPPREPAPPGTAPSPRPPTPEWVSLTGRKAAQAMSLTGSLVLIGLCAFILVAGLVNNPDWTPPELILAAVFVVGLAGGLRSAFYHLAAVTQPYELHVGTPGIQVNYGGRTTFYGWEHLAQVSVRRGGVGGTGPWALAVVPAPGVRTPRHRTPLVRPYTHIYRTGLERRWVVLAHVRELHRDHDHVARIVRAYAGTRWRT</sequence>
<dbReference type="PANTHER" id="PTHR43289:SF34">
    <property type="entry name" value="SERINE_THREONINE-PROTEIN KINASE YBDM-RELATED"/>
    <property type="match status" value="1"/>
</dbReference>
<gene>
    <name evidence="9" type="ORF">GCM10022214_49990</name>
</gene>
<dbReference type="Gene3D" id="1.10.510.10">
    <property type="entry name" value="Transferase(Phosphotransferase) domain 1"/>
    <property type="match status" value="1"/>
</dbReference>
<evidence type="ECO:0000313" key="9">
    <source>
        <dbReference type="EMBL" id="GAA4084153.1"/>
    </source>
</evidence>
<keyword evidence="1" id="KW-0808">Transferase</keyword>
<evidence type="ECO:0000256" key="1">
    <source>
        <dbReference type="ARBA" id="ARBA00022679"/>
    </source>
</evidence>
<comment type="caution">
    <text evidence="9">The sequence shown here is derived from an EMBL/GenBank/DDBJ whole genome shotgun (WGS) entry which is preliminary data.</text>
</comment>
<dbReference type="CDD" id="cd14014">
    <property type="entry name" value="STKc_PknB_like"/>
    <property type="match status" value="1"/>
</dbReference>
<feature type="compositionally biased region" description="Pro residues" evidence="6">
    <location>
        <begin position="318"/>
        <end position="333"/>
    </location>
</feature>
<dbReference type="InterPro" id="IPR011009">
    <property type="entry name" value="Kinase-like_dom_sf"/>
</dbReference>
<keyword evidence="7" id="KW-0812">Transmembrane</keyword>
<evidence type="ECO:0000313" key="10">
    <source>
        <dbReference type="Proteomes" id="UP001500683"/>
    </source>
</evidence>